<organism evidence="5 6">
    <name type="scientific">Elysia marginata</name>
    <dbReference type="NCBI Taxonomy" id="1093978"/>
    <lineage>
        <taxon>Eukaryota</taxon>
        <taxon>Metazoa</taxon>
        <taxon>Spiralia</taxon>
        <taxon>Lophotrochozoa</taxon>
        <taxon>Mollusca</taxon>
        <taxon>Gastropoda</taxon>
        <taxon>Heterobranchia</taxon>
        <taxon>Euthyneura</taxon>
        <taxon>Panpulmonata</taxon>
        <taxon>Sacoglossa</taxon>
        <taxon>Placobranchoidea</taxon>
        <taxon>Plakobranchidae</taxon>
        <taxon>Elysia</taxon>
    </lineage>
</organism>
<dbReference type="CDD" id="cd18808">
    <property type="entry name" value="SF1_C_Upf1"/>
    <property type="match status" value="1"/>
</dbReference>
<proteinExistence type="predicted"/>
<dbReference type="InterPro" id="IPR027417">
    <property type="entry name" value="P-loop_NTPase"/>
</dbReference>
<keyword evidence="6" id="KW-1185">Reference proteome</keyword>
<dbReference type="InterPro" id="IPR057373">
    <property type="entry name" value="ZNFX1"/>
</dbReference>
<dbReference type="InterPro" id="IPR045055">
    <property type="entry name" value="DNA2/NAM7-like"/>
</dbReference>
<feature type="region of interest" description="Disordered" evidence="1">
    <location>
        <begin position="1647"/>
        <end position="1669"/>
    </location>
</feature>
<dbReference type="PANTHER" id="PTHR10887:SF341">
    <property type="entry name" value="NFX1-TYPE ZINC FINGER-CONTAINING PROTEIN 1"/>
    <property type="match status" value="1"/>
</dbReference>
<evidence type="ECO:0000259" key="4">
    <source>
        <dbReference type="Pfam" id="PF25396"/>
    </source>
</evidence>
<dbReference type="Proteomes" id="UP000762676">
    <property type="component" value="Unassembled WGS sequence"/>
</dbReference>
<dbReference type="Gene3D" id="3.40.50.300">
    <property type="entry name" value="P-loop containing nucleotide triphosphate hydrolases"/>
    <property type="match status" value="3"/>
</dbReference>
<evidence type="ECO:0000259" key="3">
    <source>
        <dbReference type="Pfam" id="PF13087"/>
    </source>
</evidence>
<accession>A0AAV4IZZ7</accession>
<feature type="domain" description="DNA2/NAM7 helicase-like C-terminal" evidence="3">
    <location>
        <begin position="1089"/>
        <end position="1271"/>
    </location>
</feature>
<dbReference type="CDD" id="cd17936">
    <property type="entry name" value="EEXXEc_NFX1"/>
    <property type="match status" value="1"/>
</dbReference>
<feature type="compositionally biased region" description="Basic and acidic residues" evidence="1">
    <location>
        <begin position="1658"/>
        <end position="1667"/>
    </location>
</feature>
<evidence type="ECO:0000313" key="5">
    <source>
        <dbReference type="EMBL" id="GFS16024.1"/>
    </source>
</evidence>
<evidence type="ECO:0000256" key="1">
    <source>
        <dbReference type="SAM" id="MobiDB-lite"/>
    </source>
</evidence>
<feature type="domain" description="DNA2/NAM7 helicase helicase" evidence="2">
    <location>
        <begin position="518"/>
        <end position="671"/>
    </location>
</feature>
<gene>
    <name evidence="5" type="ORF">ElyMa_003203500</name>
</gene>
<evidence type="ECO:0000313" key="6">
    <source>
        <dbReference type="Proteomes" id="UP000762676"/>
    </source>
</evidence>
<reference evidence="5 6" key="1">
    <citation type="journal article" date="2021" name="Elife">
        <title>Chloroplast acquisition without the gene transfer in kleptoplastic sea slugs, Plakobranchus ocellatus.</title>
        <authorList>
            <person name="Maeda T."/>
            <person name="Takahashi S."/>
            <person name="Yoshida T."/>
            <person name="Shimamura S."/>
            <person name="Takaki Y."/>
            <person name="Nagai Y."/>
            <person name="Toyoda A."/>
            <person name="Suzuki Y."/>
            <person name="Arimoto A."/>
            <person name="Ishii H."/>
            <person name="Satoh N."/>
            <person name="Nishiyama T."/>
            <person name="Hasebe M."/>
            <person name="Maruyama T."/>
            <person name="Minagawa J."/>
            <person name="Obokata J."/>
            <person name="Shigenobu S."/>
        </authorList>
    </citation>
    <scope>NUCLEOTIDE SEQUENCE [LARGE SCALE GENOMIC DNA]</scope>
</reference>
<sequence>MYFHTRRNFRGRGGYAGANSRGRDYRTKFNPRPEPSYQKSSNWDNHGRGFGRHLHLYNENEKLPREVDGVNDRFAEKSQGRAPQDRGPRCMTYGRLKDWAGAEDPEDLALFMSNEIKQIESFLNQDSIKEDWYCLFVSAVDLMIKAHLQKTAINRVLDILCKSPFLEKHLTAFVLDKNFTSEWNGGQPFLDAMVRILDTLLKLFPFQSLKVITAVPHLTNLGKVFGLDEMVSKVKNIELKASEIYKAMKEQPKSRFGLTSVGESPPDDFSNESVLPTCKDIKEDKKIFVRPVVLDGGYTDKDHYLDVQFRLMKQDFVIPLRQGIREFQENGMKKHFNSSDLRMYFGVHILGIAAHDSIDHVLQFDSSRLKSVQWDFSKRLIFGSLVCLSKDGFETIAVATISNRDPKDLKKGQVNVNVKSGLDIIFNSTPNDEFVMAETVAFFESYCHVLEGLKEMRENLPLQEHIVSCEKRVKPPQYLLHGMNSPSYDLSPFMNDTSSVEVPVLLTTKWPSSDKMCLNESQREAAQMALTKRLAVIQGPPGTGKTYVGLKVVETILKNQGLKAQVDSTTINDYPILVVCYTNHALDQFLEGIMQFCTDGIIRVGGRSKSSVLEQCNLKNKRKAMKNAKELSSISMEKSRKECHWRLKTLIKKIEDTAKGMEHIDFGICSKEKLLSYNVIKDEHKNSLLCDIQDGFAHKGSVLRRWLNVKNEDPVESVAKIIEDKMTKLILDGNFSSNYCKPSEQMPVEARATFYLVCIANLIEQLQKIIQILKPEEAFQRVKENIEKHYRTLDLCRREIVPDHVIRPVMDSKLFKNIESFVGRKATPNQVIKTWLLGLHKCQHEQLNDIERLLNKGVESNSQTEPDLELDDVKRVMADDGDDKDFDEAYLAKTRSLKNSFASVIHRLEELGLDQEVEQTSKKNEGWQEVSKPLNYTKMRKKIHKTKPMTKEQEELVTDIWDLTMKERFALYKLWMERCKMVLSLEMESLVKQYERTLAEKNEIIGQETVSILRKATVIGMTTTGAARYRSVLQAVGCRIIVVEEAAEVLEAHIVTALNKYCEHLILIGDHQQLRPSPVVYELAKVYGLEISLFERLVKNQFPHIVLQEQHRMRPEISKIMRHIYPDLKDHPVVSSYDIVQGVAKNFFLVKHTEAESSVEDTRSRANMFEAAYVTKLCSYLLLQGYEPSQITILATYAGQVLAIKKSMKVSNLNSPVRVTSVDNFQGEENDIIILSLVRSNENKSIGFLKVDNRVCVALSRAKKGLFIIGNFELLSLQSKLWHRILSSAQADGSVGDGLPVVCKNHPDEEQLMFTAVDFDKRPLGGCGRPCNYRLNCGHLCEMTCHGYDLLHKKYLCKKQCTKTCDHGHPCQKKCFEDCGKCYVKVPKIIPGCGHEDLVPCYLPPENATCSKPCEKVLDDCEHQCSGKCGHCKKMSQHALCTKQVSYLWPCGHFEQVECHKKPSKYPCPHPCETILNCGHLCKGTCSSCLQGKVHLACKEPCEKKLPCGHKCENYCSAPCKPCLQSCPSKCRHGGCHKNDKDGGNCGHICIPCKEKCMHHCKCQHCENLCSEPCSIQPCDKRCKQTLRCKHKCSGLCGELCVCGICSKINTITKRLETRDAKKETSEEQSDKVSAAAVLESESFKSRSNSLSKTTEQMSKEASKSLPKDVSSTDIIQNQNILDSPENEADKIMDYSVCSDTIRKSTEGFKPLLRLPVCDHVFYVDELDNYVSSFEPGGSSFIPCPVCQTPIQRCAHYEHINQTRAKKRIKLKKALIKETEVLAPEKNALKDNLEAYSKLSEIFGKVDPYAVKHKGEILAWSFKLKLTFVLNEIDSLKPYIVDDSEFNQLISTRKDAVLRIGKYYTAQQKQEFIVDLACSLCRAMVIKAKDIDRNDSEEVPASITTMTEKQQSFVREGGMNRFLELTEEKINSFIEVKKKVLISSDSLTAALQYDVIGKHVKSIFEVLRSQDNEFLCDIISCRQISKSQT</sequence>
<feature type="domain" description="ZNFX1" evidence="4">
    <location>
        <begin position="338"/>
        <end position="439"/>
    </location>
</feature>
<feature type="region of interest" description="Disordered" evidence="1">
    <location>
        <begin position="11"/>
        <end position="44"/>
    </location>
</feature>
<dbReference type="PANTHER" id="PTHR10887">
    <property type="entry name" value="DNA2/NAM7 HELICASE FAMILY"/>
    <property type="match status" value="1"/>
</dbReference>
<name>A0AAV4IZZ7_9GAST</name>
<dbReference type="FunFam" id="3.40.50.300:FF:000742">
    <property type="entry name" value="NFX1-type zinc finger-containing protein 1"/>
    <property type="match status" value="1"/>
</dbReference>
<dbReference type="GO" id="GO:0031048">
    <property type="term" value="P:regulatory ncRNA-mediated heterochromatin formation"/>
    <property type="evidence" value="ECO:0007669"/>
    <property type="project" value="TreeGrafter"/>
</dbReference>
<dbReference type="Pfam" id="PF13086">
    <property type="entry name" value="AAA_11"/>
    <property type="match status" value="2"/>
</dbReference>
<evidence type="ECO:0000259" key="2">
    <source>
        <dbReference type="Pfam" id="PF13086"/>
    </source>
</evidence>
<dbReference type="InterPro" id="IPR041677">
    <property type="entry name" value="DNA2/NAM7_AAA_11"/>
</dbReference>
<dbReference type="InterPro" id="IPR047187">
    <property type="entry name" value="SF1_C_Upf1"/>
</dbReference>
<dbReference type="EMBL" id="BMAT01006598">
    <property type="protein sequence ID" value="GFS16024.1"/>
    <property type="molecule type" value="Genomic_DNA"/>
</dbReference>
<dbReference type="Pfam" id="PF13087">
    <property type="entry name" value="AAA_12"/>
    <property type="match status" value="1"/>
</dbReference>
<dbReference type="GO" id="GO:0031380">
    <property type="term" value="C:nuclear RNA-directed RNA polymerase complex"/>
    <property type="evidence" value="ECO:0007669"/>
    <property type="project" value="TreeGrafter"/>
</dbReference>
<dbReference type="SUPFAM" id="SSF52540">
    <property type="entry name" value="P-loop containing nucleoside triphosphate hydrolases"/>
    <property type="match status" value="1"/>
</dbReference>
<dbReference type="CDD" id="cd06008">
    <property type="entry name" value="NF-X1-zinc-finger"/>
    <property type="match status" value="1"/>
</dbReference>
<feature type="domain" description="DNA2/NAM7 helicase helicase" evidence="2">
    <location>
        <begin position="906"/>
        <end position="1076"/>
    </location>
</feature>
<comment type="caution">
    <text evidence="5">The sequence shown here is derived from an EMBL/GenBank/DDBJ whole genome shotgun (WGS) entry which is preliminary data.</text>
</comment>
<dbReference type="GO" id="GO:0004386">
    <property type="term" value="F:helicase activity"/>
    <property type="evidence" value="ECO:0007669"/>
    <property type="project" value="InterPro"/>
</dbReference>
<dbReference type="InterPro" id="IPR041679">
    <property type="entry name" value="DNA2/NAM7-like_C"/>
</dbReference>
<dbReference type="Pfam" id="PF25396">
    <property type="entry name" value="ZNFX1"/>
    <property type="match status" value="1"/>
</dbReference>
<protein>
    <submittedName>
        <fullName evidence="5">NFX1-type zinc finger-containing protein 1-like</fullName>
    </submittedName>
</protein>
<feature type="compositionally biased region" description="Polar residues" evidence="1">
    <location>
        <begin position="1647"/>
        <end position="1657"/>
    </location>
</feature>